<protein>
    <submittedName>
        <fullName evidence="2">Uncharacterized protein</fullName>
    </submittedName>
</protein>
<evidence type="ECO:0000256" key="1">
    <source>
        <dbReference type="SAM" id="SignalP"/>
    </source>
</evidence>
<name>A0AA35VAJ9_LACSI</name>
<proteinExistence type="predicted"/>
<evidence type="ECO:0000313" key="3">
    <source>
        <dbReference type="Proteomes" id="UP001177003"/>
    </source>
</evidence>
<dbReference type="EMBL" id="OX465086">
    <property type="protein sequence ID" value="CAI9259162.1"/>
    <property type="molecule type" value="Genomic_DNA"/>
</dbReference>
<evidence type="ECO:0000313" key="2">
    <source>
        <dbReference type="EMBL" id="CAI9259162.1"/>
    </source>
</evidence>
<accession>A0AA35VAJ9</accession>
<dbReference type="AlphaFoldDB" id="A0AA35VAJ9"/>
<dbReference type="Proteomes" id="UP001177003">
    <property type="component" value="Chromosome 0"/>
</dbReference>
<keyword evidence="3" id="KW-1185">Reference proteome</keyword>
<gene>
    <name evidence="2" type="ORF">LSALG_LOCUS73</name>
</gene>
<keyword evidence="1" id="KW-0732">Signal</keyword>
<organism evidence="2 3">
    <name type="scientific">Lactuca saligna</name>
    <name type="common">Willowleaf lettuce</name>
    <dbReference type="NCBI Taxonomy" id="75948"/>
    <lineage>
        <taxon>Eukaryota</taxon>
        <taxon>Viridiplantae</taxon>
        <taxon>Streptophyta</taxon>
        <taxon>Embryophyta</taxon>
        <taxon>Tracheophyta</taxon>
        <taxon>Spermatophyta</taxon>
        <taxon>Magnoliopsida</taxon>
        <taxon>eudicotyledons</taxon>
        <taxon>Gunneridae</taxon>
        <taxon>Pentapetalae</taxon>
        <taxon>asterids</taxon>
        <taxon>campanulids</taxon>
        <taxon>Asterales</taxon>
        <taxon>Asteraceae</taxon>
        <taxon>Cichorioideae</taxon>
        <taxon>Cichorieae</taxon>
        <taxon>Lactucinae</taxon>
        <taxon>Lactuca</taxon>
    </lineage>
</organism>
<feature type="signal peptide" evidence="1">
    <location>
        <begin position="1"/>
        <end position="17"/>
    </location>
</feature>
<feature type="chain" id="PRO_5041218273" evidence="1">
    <location>
        <begin position="18"/>
        <end position="236"/>
    </location>
</feature>
<reference evidence="2" key="1">
    <citation type="submission" date="2023-04" db="EMBL/GenBank/DDBJ databases">
        <authorList>
            <person name="Vijverberg K."/>
            <person name="Xiong W."/>
            <person name="Schranz E."/>
        </authorList>
    </citation>
    <scope>NUCLEOTIDE SEQUENCE</scope>
</reference>
<sequence length="236" mass="27794">MILFFGYIFFFILFCLQSPPLNPSTDHSKPSITLNVYFFYYSTASHLIDVTSSPSIASPPQGSHPRIQFRWSPISYTPPPTFVPGRLTRSYTNPERHNWQLQLQLQLLPTFLDSVTRPSWCFLGYKSMEYASSEYGANSIKQYVSPICNNVRWVTWAQWTYFAHSTFYSYIQELVQTDNRICWNRSRKFLRVTSHLHNYTAKNNNVSDTQNLKESATIKVEVKDPRSVYHIFWRWV</sequence>